<protein>
    <recommendedName>
        <fullName evidence="6">Acyl-homoserine-lactone synthase</fullName>
        <ecNumber evidence="6">2.3.1.184</ecNumber>
    </recommendedName>
    <alternativeName>
        <fullName evidence="6">Autoinducer synthesis protein</fullName>
    </alternativeName>
</protein>
<dbReference type="GO" id="GO:0061579">
    <property type="term" value="F:N-acyl homoserine lactone synthase activity"/>
    <property type="evidence" value="ECO:0007669"/>
    <property type="project" value="UniProtKB-UniRule"/>
</dbReference>
<name>A0A3B9GZT6_9PROT</name>
<organism evidence="7 8">
    <name type="scientific">Hyphomonas adhaerens</name>
    <dbReference type="NCBI Taxonomy" id="81029"/>
    <lineage>
        <taxon>Bacteria</taxon>
        <taxon>Pseudomonadati</taxon>
        <taxon>Pseudomonadota</taxon>
        <taxon>Alphaproteobacteria</taxon>
        <taxon>Hyphomonadales</taxon>
        <taxon>Hyphomonadaceae</taxon>
        <taxon>Hyphomonas</taxon>
    </lineage>
</organism>
<dbReference type="EMBL" id="DMAN01000279">
    <property type="protein sequence ID" value="HAE27959.1"/>
    <property type="molecule type" value="Genomic_DNA"/>
</dbReference>
<reference evidence="7 8" key="1">
    <citation type="journal article" date="2018" name="Nat. Biotechnol.">
        <title>A standardized bacterial taxonomy based on genome phylogeny substantially revises the tree of life.</title>
        <authorList>
            <person name="Parks D.H."/>
            <person name="Chuvochina M."/>
            <person name="Waite D.W."/>
            <person name="Rinke C."/>
            <person name="Skarshewski A."/>
            <person name="Chaumeil P.A."/>
            <person name="Hugenholtz P."/>
        </authorList>
    </citation>
    <scope>NUCLEOTIDE SEQUENCE [LARGE SCALE GENOMIC DNA]</scope>
    <source>
        <strain evidence="7">UBA8733</strain>
    </source>
</reference>
<comment type="catalytic activity">
    <reaction evidence="6">
        <text>a fatty acyl-[ACP] + S-adenosyl-L-methionine = an N-acyl-L-homoserine lactone + S-methyl-5'-thioadenosine + holo-[ACP] + H(+)</text>
        <dbReference type="Rhea" id="RHEA:10096"/>
        <dbReference type="Rhea" id="RHEA-COMP:9685"/>
        <dbReference type="Rhea" id="RHEA-COMP:14125"/>
        <dbReference type="ChEBI" id="CHEBI:15378"/>
        <dbReference type="ChEBI" id="CHEBI:17509"/>
        <dbReference type="ChEBI" id="CHEBI:55474"/>
        <dbReference type="ChEBI" id="CHEBI:59789"/>
        <dbReference type="ChEBI" id="CHEBI:64479"/>
        <dbReference type="ChEBI" id="CHEBI:138651"/>
        <dbReference type="EC" id="2.3.1.184"/>
    </reaction>
</comment>
<dbReference type="AlphaFoldDB" id="A0A3B9GZT6"/>
<dbReference type="GO" id="GO:0007165">
    <property type="term" value="P:signal transduction"/>
    <property type="evidence" value="ECO:0007669"/>
    <property type="project" value="TreeGrafter"/>
</dbReference>
<dbReference type="Proteomes" id="UP000259610">
    <property type="component" value="Unassembled WGS sequence"/>
</dbReference>
<evidence type="ECO:0000256" key="1">
    <source>
        <dbReference type="ARBA" id="ARBA00022654"/>
    </source>
</evidence>
<accession>A0A3B9GZT6</accession>
<keyword evidence="1 5" id="KW-0673">Quorum sensing</keyword>
<dbReference type="SUPFAM" id="SSF55729">
    <property type="entry name" value="Acyl-CoA N-acyltransferases (Nat)"/>
    <property type="match status" value="1"/>
</dbReference>
<dbReference type="PRINTS" id="PR01549">
    <property type="entry name" value="AUTOINDCRSYN"/>
</dbReference>
<dbReference type="GO" id="GO:0009372">
    <property type="term" value="P:quorum sensing"/>
    <property type="evidence" value="ECO:0007669"/>
    <property type="project" value="UniProtKB-UniRule"/>
</dbReference>
<keyword evidence="4 5" id="KW-0071">Autoinducer synthesis</keyword>
<dbReference type="Pfam" id="PF00765">
    <property type="entry name" value="Autoind_synth"/>
    <property type="match status" value="1"/>
</dbReference>
<dbReference type="RefSeq" id="WP_272989409.1">
    <property type="nucleotide sequence ID" value="NZ_CAJQMV010000032.1"/>
</dbReference>
<proteinExistence type="inferred from homology"/>
<dbReference type="EC" id="2.3.1.184" evidence="6"/>
<evidence type="ECO:0000256" key="6">
    <source>
        <dbReference type="RuleBase" id="RU361135"/>
    </source>
</evidence>
<sequence length="216" mass="25270">MFRIITPEKHEANSDLLDEMYRMRYRVVVDEWGWDIPGISPGYDKDQFDTDSTTYVIVQDDHGQVVATSRINPTTKPHMLSELFADYCDLQPFPVGPDVWECSRFVTDRSMMPDPVEDFRFRCRLGIGLTVFCIDKKISRLSWLTHQKFYNLVQRVWVTEPLGLPRREGDDWAWIPAVSKIDQQTLDRQLDRFRNAETIVAQYMSPKRRASAGRMG</sequence>
<evidence type="ECO:0000256" key="3">
    <source>
        <dbReference type="ARBA" id="ARBA00022691"/>
    </source>
</evidence>
<keyword evidence="3 6" id="KW-0949">S-adenosyl-L-methionine</keyword>
<comment type="similarity">
    <text evidence="5 6">Belongs to the autoinducer synthase family.</text>
</comment>
<dbReference type="PANTHER" id="PTHR39322">
    <property type="entry name" value="ACYL-HOMOSERINE-LACTONE SYNTHASE"/>
    <property type="match status" value="1"/>
</dbReference>
<dbReference type="PROSITE" id="PS51187">
    <property type="entry name" value="AUTOINDUCER_SYNTH_2"/>
    <property type="match status" value="1"/>
</dbReference>
<dbReference type="InterPro" id="IPR016181">
    <property type="entry name" value="Acyl_CoA_acyltransferase"/>
</dbReference>
<evidence type="ECO:0000256" key="5">
    <source>
        <dbReference type="PROSITE-ProRule" id="PRU00533"/>
    </source>
</evidence>
<gene>
    <name evidence="7" type="ORF">DCG58_12420</name>
</gene>
<dbReference type="PANTHER" id="PTHR39322:SF1">
    <property type="entry name" value="ISOVALERYL-HOMOSERINE LACTONE SYNTHASE"/>
    <property type="match status" value="1"/>
</dbReference>
<evidence type="ECO:0000256" key="4">
    <source>
        <dbReference type="ARBA" id="ARBA00022929"/>
    </source>
</evidence>
<dbReference type="InterPro" id="IPR001690">
    <property type="entry name" value="Autoind_synthase"/>
</dbReference>
<evidence type="ECO:0000313" key="7">
    <source>
        <dbReference type="EMBL" id="HAE27959.1"/>
    </source>
</evidence>
<keyword evidence="2 6" id="KW-0808">Transferase</keyword>
<evidence type="ECO:0000313" key="8">
    <source>
        <dbReference type="Proteomes" id="UP000259610"/>
    </source>
</evidence>
<evidence type="ECO:0000256" key="2">
    <source>
        <dbReference type="ARBA" id="ARBA00022679"/>
    </source>
</evidence>
<comment type="caution">
    <text evidence="7">The sequence shown here is derived from an EMBL/GenBank/DDBJ whole genome shotgun (WGS) entry which is preliminary data.</text>
</comment>
<dbReference type="Gene3D" id="3.40.630.30">
    <property type="match status" value="1"/>
</dbReference>